<proteinExistence type="predicted"/>
<name>A0A820HI66_9BILA</name>
<organism evidence="1 2">
    <name type="scientific">Rotaria sordida</name>
    <dbReference type="NCBI Taxonomy" id="392033"/>
    <lineage>
        <taxon>Eukaryota</taxon>
        <taxon>Metazoa</taxon>
        <taxon>Spiralia</taxon>
        <taxon>Gnathifera</taxon>
        <taxon>Rotifera</taxon>
        <taxon>Eurotatoria</taxon>
        <taxon>Bdelloidea</taxon>
        <taxon>Philodinida</taxon>
        <taxon>Philodinidae</taxon>
        <taxon>Rotaria</taxon>
    </lineage>
</organism>
<dbReference type="EMBL" id="CAJOAX010045247">
    <property type="protein sequence ID" value="CAF4294986.1"/>
    <property type="molecule type" value="Genomic_DNA"/>
</dbReference>
<evidence type="ECO:0000313" key="1">
    <source>
        <dbReference type="EMBL" id="CAF4294986.1"/>
    </source>
</evidence>
<sequence length="84" mass="9441">IIPPRPPSPSPLIINHQDVEPITPSPCIFREAPPSPPPHEETKIITKVLPQEPPLLPRMIFEHNASVFIQFLFCKILSKMSAEV</sequence>
<feature type="non-terminal residue" evidence="1">
    <location>
        <position position="1"/>
    </location>
</feature>
<accession>A0A820HI66</accession>
<protein>
    <submittedName>
        <fullName evidence="1">Uncharacterized protein</fullName>
    </submittedName>
</protein>
<comment type="caution">
    <text evidence="1">The sequence shown here is derived from an EMBL/GenBank/DDBJ whole genome shotgun (WGS) entry which is preliminary data.</text>
</comment>
<dbReference type="Proteomes" id="UP000663823">
    <property type="component" value="Unassembled WGS sequence"/>
</dbReference>
<evidence type="ECO:0000313" key="2">
    <source>
        <dbReference type="Proteomes" id="UP000663823"/>
    </source>
</evidence>
<dbReference type="AlphaFoldDB" id="A0A820HI66"/>
<reference evidence="1" key="1">
    <citation type="submission" date="2021-02" db="EMBL/GenBank/DDBJ databases">
        <authorList>
            <person name="Nowell W R."/>
        </authorList>
    </citation>
    <scope>NUCLEOTIDE SEQUENCE</scope>
</reference>
<gene>
    <name evidence="1" type="ORF">OTI717_LOCUS41856</name>
</gene>